<dbReference type="InterPro" id="IPR015421">
    <property type="entry name" value="PyrdxlP-dep_Trfase_major"/>
</dbReference>
<comment type="caution">
    <text evidence="16">The sequence shown here is derived from an EMBL/GenBank/DDBJ whole genome shotgun (WGS) entry which is preliminary data.</text>
</comment>
<dbReference type="PANTHER" id="PTHR42735:SF9">
    <property type="entry name" value="SPHINGOSINE-1-PHOSPHATE LYASE"/>
    <property type="match status" value="1"/>
</dbReference>
<keyword evidence="17" id="KW-1185">Reference proteome</keyword>
<keyword evidence="16" id="KW-0808">Transferase</keyword>
<keyword evidence="7 14" id="KW-0663">Pyridoxal phosphate</keyword>
<organism evidence="16 17">
    <name type="scientific">Candidatus Cryosericum septentrionale</name>
    <dbReference type="NCBI Taxonomy" id="2290913"/>
    <lineage>
        <taxon>Bacteria</taxon>
        <taxon>Pseudomonadati</taxon>
        <taxon>Caldisericota/Cryosericota group</taxon>
        <taxon>Candidatus Cryosericota</taxon>
        <taxon>Candidatus Cryosericia</taxon>
        <taxon>Candidatus Cryosericales</taxon>
        <taxon>Candidatus Cryosericaceae</taxon>
        <taxon>Candidatus Cryosericum</taxon>
    </lineage>
</organism>
<evidence type="ECO:0000256" key="13">
    <source>
        <dbReference type="ARBA" id="ARBA00038302"/>
    </source>
</evidence>
<keyword evidence="5" id="KW-0812">Transmembrane</keyword>
<protein>
    <submittedName>
        <fullName evidence="16">Aspartate aminotransferase family protein</fullName>
    </submittedName>
</protein>
<dbReference type="Gene3D" id="3.90.1150.10">
    <property type="entry name" value="Aspartate Aminotransferase, domain 1"/>
    <property type="match status" value="1"/>
</dbReference>
<comment type="subcellular location">
    <subcellularLocation>
        <location evidence="2">Endoplasmic reticulum membrane</location>
        <topology evidence="2">Single-pass membrane protein</topology>
    </subcellularLocation>
</comment>
<evidence type="ECO:0000256" key="6">
    <source>
        <dbReference type="ARBA" id="ARBA00022824"/>
    </source>
</evidence>
<keyword evidence="12 15" id="KW-0456">Lyase</keyword>
<reference evidence="16 17" key="1">
    <citation type="submission" date="2018-09" db="EMBL/GenBank/DDBJ databases">
        <title>Discovery and Ecogenomic Context for Candidatus Cryosericales, a Global Caldiserica Order Active in Thawing Permafrost.</title>
        <authorList>
            <person name="Martinez M.A."/>
            <person name="Woodcroft B.J."/>
            <person name="Ignacio Espinoza J.C."/>
            <person name="Zayed A."/>
            <person name="Singleton C.M."/>
            <person name="Boyd J."/>
            <person name="Li Y.-F."/>
            <person name="Purvine S."/>
            <person name="Maughan H."/>
            <person name="Hodgkins S.B."/>
            <person name="Anderson D."/>
            <person name="Sederholm M."/>
            <person name="Temperton B."/>
            <person name="Saleska S.R."/>
            <person name="Tyson G.W."/>
            <person name="Rich V.I."/>
        </authorList>
    </citation>
    <scope>NUCLEOTIDE SEQUENCE [LARGE SCALE GENOMIC DNA]</scope>
    <source>
        <strain evidence="16 17">SMC1</strain>
    </source>
</reference>
<dbReference type="InterPro" id="IPR002129">
    <property type="entry name" value="PyrdxlP-dep_de-COase"/>
</dbReference>
<evidence type="ECO:0000256" key="9">
    <source>
        <dbReference type="ARBA" id="ARBA00022989"/>
    </source>
</evidence>
<keyword evidence="6" id="KW-0256">Endoplasmic reticulum</keyword>
<dbReference type="GO" id="GO:0016020">
    <property type="term" value="C:membrane"/>
    <property type="evidence" value="ECO:0007669"/>
    <property type="project" value="GOC"/>
</dbReference>
<keyword evidence="10" id="KW-0443">Lipid metabolism</keyword>
<keyword evidence="8" id="KW-0746">Sphingolipid metabolism</keyword>
<evidence type="ECO:0000256" key="7">
    <source>
        <dbReference type="ARBA" id="ARBA00022898"/>
    </source>
</evidence>
<dbReference type="InterPro" id="IPR015422">
    <property type="entry name" value="PyrdxlP-dep_Trfase_small"/>
</dbReference>
<evidence type="ECO:0000256" key="3">
    <source>
        <dbReference type="ARBA" id="ARBA00004760"/>
    </source>
</evidence>
<evidence type="ECO:0000256" key="2">
    <source>
        <dbReference type="ARBA" id="ARBA00004389"/>
    </source>
</evidence>
<keyword evidence="16" id="KW-0032">Aminotransferase</keyword>
<dbReference type="AlphaFoldDB" id="A0A398DQT3"/>
<dbReference type="Gene3D" id="3.40.640.10">
    <property type="entry name" value="Type I PLP-dependent aspartate aminotransferase-like (Major domain)"/>
    <property type="match status" value="1"/>
</dbReference>
<dbReference type="InterPro" id="IPR015424">
    <property type="entry name" value="PyrdxlP-dep_Trfase"/>
</dbReference>
<dbReference type="GO" id="GO:0019752">
    <property type="term" value="P:carboxylic acid metabolic process"/>
    <property type="evidence" value="ECO:0007669"/>
    <property type="project" value="InterPro"/>
</dbReference>
<dbReference type="Pfam" id="PF00282">
    <property type="entry name" value="Pyridoxal_deC"/>
    <property type="match status" value="1"/>
</dbReference>
<keyword evidence="9" id="KW-1133">Transmembrane helix</keyword>
<evidence type="ECO:0000256" key="11">
    <source>
        <dbReference type="ARBA" id="ARBA00023136"/>
    </source>
</evidence>
<dbReference type="FunFam" id="3.40.640.10:FF:000020">
    <property type="entry name" value="sphingosine-1-phosphate lyase 1"/>
    <property type="match status" value="1"/>
</dbReference>
<feature type="modified residue" description="N6-(pyridoxal phosphate)lysine" evidence="14">
    <location>
        <position position="241"/>
    </location>
</feature>
<comment type="cofactor">
    <cofactor evidence="1 14 15">
        <name>pyridoxal 5'-phosphate</name>
        <dbReference type="ChEBI" id="CHEBI:597326"/>
    </cofactor>
</comment>
<evidence type="ECO:0000313" key="16">
    <source>
        <dbReference type="EMBL" id="RIE17250.1"/>
    </source>
</evidence>
<dbReference type="InterPro" id="IPR050477">
    <property type="entry name" value="GrpII_AminoAcid_Decarb"/>
</dbReference>
<dbReference type="GO" id="GO:0006665">
    <property type="term" value="P:sphingolipid metabolic process"/>
    <property type="evidence" value="ECO:0007669"/>
    <property type="project" value="UniProtKB-KW"/>
</dbReference>
<dbReference type="GO" id="GO:0016830">
    <property type="term" value="F:carbon-carbon lyase activity"/>
    <property type="evidence" value="ECO:0007669"/>
    <property type="project" value="InterPro"/>
</dbReference>
<accession>A0A398DQT3</accession>
<dbReference type="OrthoDB" id="9803665at2"/>
<evidence type="ECO:0000313" key="17">
    <source>
        <dbReference type="Proteomes" id="UP000266113"/>
    </source>
</evidence>
<dbReference type="Gene3D" id="6.10.140.2150">
    <property type="match status" value="1"/>
</dbReference>
<comment type="pathway">
    <text evidence="3">Lipid metabolism; sphingolipid metabolism.</text>
</comment>
<dbReference type="GO" id="GO:0008483">
    <property type="term" value="F:transaminase activity"/>
    <property type="evidence" value="ECO:0007669"/>
    <property type="project" value="UniProtKB-KW"/>
</dbReference>
<comment type="similarity">
    <text evidence="13">Belongs to the group II decarboxylase family. Sphingosine-1-phosphate lyase subfamily.</text>
</comment>
<dbReference type="PANTHER" id="PTHR42735">
    <property type="match status" value="1"/>
</dbReference>
<evidence type="ECO:0000256" key="1">
    <source>
        <dbReference type="ARBA" id="ARBA00001933"/>
    </source>
</evidence>
<evidence type="ECO:0000256" key="14">
    <source>
        <dbReference type="PIRSR" id="PIRSR602129-50"/>
    </source>
</evidence>
<keyword evidence="11" id="KW-0472">Membrane</keyword>
<evidence type="ECO:0000256" key="4">
    <source>
        <dbReference type="ARBA" id="ARBA00004991"/>
    </source>
</evidence>
<gene>
    <name evidence="16" type="ORF">SMC1_02620</name>
</gene>
<evidence type="ECO:0000256" key="12">
    <source>
        <dbReference type="ARBA" id="ARBA00023239"/>
    </source>
</evidence>
<evidence type="ECO:0000256" key="10">
    <source>
        <dbReference type="ARBA" id="ARBA00023098"/>
    </source>
</evidence>
<dbReference type="SUPFAM" id="SSF53383">
    <property type="entry name" value="PLP-dependent transferases"/>
    <property type="match status" value="1"/>
</dbReference>
<dbReference type="GO" id="GO:0030170">
    <property type="term" value="F:pyridoxal phosphate binding"/>
    <property type="evidence" value="ECO:0007669"/>
    <property type="project" value="InterPro"/>
</dbReference>
<comment type="pathway">
    <text evidence="4">Sphingolipid metabolism.</text>
</comment>
<evidence type="ECO:0000256" key="5">
    <source>
        <dbReference type="ARBA" id="ARBA00022692"/>
    </source>
</evidence>
<proteinExistence type="inferred from homology"/>
<sequence length="489" mass="53324">MTNSLPKKGRPRAEILAELEGFGKDDPQYKKAKTWSLVYYLDEDYTQFLQEAYGKYFSANGLNPAAFKSLKRLEREVLRTTCDLLHGDDQVCGVMTSGGTESCLLAVKTYRDRGYAQRIRKPEMVIPETAHVAWEKGGDYFGVKIRRASLAKDLGVDLESVKKLVNRNTVMILGSAPEYPHGIIDPIEGLGCIAQERGVPLHVDSCVGGYLLPFLEKLGVGLPAWDFRVPGVTSISADIHKYGFAAKGASSILYRNLDYFKHQVFVYENWPGGIFASPALLGTRPGGAYAAAWAALQANGEEGYLELARRTMDATGRLLSGIKAIPGLEIIGDPKTSLFAYRSSDPAVNIFAVGDQLEKKGWLIDRLQRPDALHAMVTASHDAVVDTYLTDLAEAVAQVRAHPELAESGQAATYGMISHIPLRGMVHKQVLNMFAATYCLSGGEIDLSDSASLAGGAGESASGVQAKVGLVQRLMNWYVKRQQAKETRS</sequence>
<dbReference type="Proteomes" id="UP000266113">
    <property type="component" value="Unassembled WGS sequence"/>
</dbReference>
<name>A0A398DQT3_9BACT</name>
<evidence type="ECO:0000256" key="8">
    <source>
        <dbReference type="ARBA" id="ARBA00022919"/>
    </source>
</evidence>
<dbReference type="EMBL" id="QXIY01000009">
    <property type="protein sequence ID" value="RIE17250.1"/>
    <property type="molecule type" value="Genomic_DNA"/>
</dbReference>
<evidence type="ECO:0000256" key="15">
    <source>
        <dbReference type="RuleBase" id="RU000382"/>
    </source>
</evidence>